<keyword evidence="14" id="KW-0472">Membrane</keyword>
<dbReference type="InterPro" id="IPR024095">
    <property type="entry name" value="Vesicle_P115"/>
</dbReference>
<accession>A0AAV2LGH5</accession>
<reference evidence="24 25" key="1">
    <citation type="submission" date="2024-04" db="EMBL/GenBank/DDBJ databases">
        <authorList>
            <person name="Waldvogel A.-M."/>
            <person name="Schoenle A."/>
        </authorList>
    </citation>
    <scope>NUCLEOTIDE SEQUENCE [LARGE SCALE GENOMIC DNA]</scope>
</reference>
<dbReference type="GO" id="GO:0005829">
    <property type="term" value="C:cytosol"/>
    <property type="evidence" value="ECO:0007669"/>
    <property type="project" value="UniProtKB-SubCell"/>
</dbReference>
<organism evidence="24 25">
    <name type="scientific">Knipowitschia caucasica</name>
    <name type="common">Caucasian dwarf goby</name>
    <name type="synonym">Pomatoschistus caucasicus</name>
    <dbReference type="NCBI Taxonomy" id="637954"/>
    <lineage>
        <taxon>Eukaryota</taxon>
        <taxon>Metazoa</taxon>
        <taxon>Chordata</taxon>
        <taxon>Craniata</taxon>
        <taxon>Vertebrata</taxon>
        <taxon>Euteleostomi</taxon>
        <taxon>Actinopterygii</taxon>
        <taxon>Neopterygii</taxon>
        <taxon>Teleostei</taxon>
        <taxon>Neoteleostei</taxon>
        <taxon>Acanthomorphata</taxon>
        <taxon>Gobiaria</taxon>
        <taxon>Gobiiformes</taxon>
        <taxon>Gobioidei</taxon>
        <taxon>Gobiidae</taxon>
        <taxon>Gobiinae</taxon>
        <taxon>Knipowitschia</taxon>
    </lineage>
</organism>
<dbReference type="SUPFAM" id="SSF48371">
    <property type="entry name" value="ARM repeat"/>
    <property type="match status" value="2"/>
</dbReference>
<feature type="compositionally biased region" description="Acidic residues" evidence="21">
    <location>
        <begin position="920"/>
        <end position="946"/>
    </location>
</feature>
<evidence type="ECO:0000256" key="16">
    <source>
        <dbReference type="ARBA" id="ARBA00075954"/>
    </source>
</evidence>
<evidence type="ECO:0000256" key="11">
    <source>
        <dbReference type="ARBA" id="ARBA00022990"/>
    </source>
</evidence>
<dbReference type="PANTHER" id="PTHR10013">
    <property type="entry name" value="GENERAL VESICULAR TRANSPORT FACTOR P115"/>
    <property type="match status" value="1"/>
</dbReference>
<evidence type="ECO:0000256" key="18">
    <source>
        <dbReference type="ARBA" id="ARBA00083407"/>
    </source>
</evidence>
<evidence type="ECO:0000256" key="9">
    <source>
        <dbReference type="ARBA" id="ARBA00022892"/>
    </source>
</evidence>
<evidence type="ECO:0000256" key="20">
    <source>
        <dbReference type="SAM" id="Coils"/>
    </source>
</evidence>
<dbReference type="GO" id="GO:0005795">
    <property type="term" value="C:Golgi stack"/>
    <property type="evidence" value="ECO:0007669"/>
    <property type="project" value="TreeGrafter"/>
</dbReference>
<dbReference type="Pfam" id="PF18770">
    <property type="entry name" value="Arm_vescicular"/>
    <property type="match status" value="1"/>
</dbReference>
<dbReference type="InterPro" id="IPR006953">
    <property type="entry name" value="Vesicle_Uso1_P115_head"/>
</dbReference>
<dbReference type="GO" id="GO:0045056">
    <property type="term" value="P:transcytosis"/>
    <property type="evidence" value="ECO:0007669"/>
    <property type="project" value="TreeGrafter"/>
</dbReference>
<keyword evidence="11" id="KW-0007">Acetylation</keyword>
<evidence type="ECO:0000256" key="19">
    <source>
        <dbReference type="PROSITE-ProRule" id="PRU00259"/>
    </source>
</evidence>
<feature type="domain" description="Vesicle tethering protein Uso1/P115-like head" evidence="22">
    <location>
        <begin position="350"/>
        <end position="630"/>
    </location>
</feature>
<dbReference type="GO" id="GO:0005783">
    <property type="term" value="C:endoplasmic reticulum"/>
    <property type="evidence" value="ECO:0007669"/>
    <property type="project" value="TreeGrafter"/>
</dbReference>
<keyword evidence="6" id="KW-0963">Cytoplasm</keyword>
<dbReference type="Pfam" id="PF04869">
    <property type="entry name" value="Uso1_p115_head"/>
    <property type="match status" value="1"/>
</dbReference>
<evidence type="ECO:0000256" key="15">
    <source>
        <dbReference type="ARBA" id="ARBA00058762"/>
    </source>
</evidence>
<keyword evidence="25" id="KW-1185">Reference proteome</keyword>
<dbReference type="GO" id="GO:0048211">
    <property type="term" value="P:Golgi vesicle docking"/>
    <property type="evidence" value="ECO:0007669"/>
    <property type="project" value="TreeGrafter"/>
</dbReference>
<dbReference type="PROSITE" id="PS50176">
    <property type="entry name" value="ARM_REPEAT"/>
    <property type="match status" value="1"/>
</dbReference>
<feature type="coiled-coil region" evidence="20">
    <location>
        <begin position="654"/>
        <end position="702"/>
    </location>
</feature>
<evidence type="ECO:0000256" key="10">
    <source>
        <dbReference type="ARBA" id="ARBA00022927"/>
    </source>
</evidence>
<comment type="function">
    <text evidence="15">General vesicular transport factor required for intercisternal transport in the Golgi stack; it is required for transcytotic fusion and/or subsequent binding of the vesicles to the target membrane. May well act as a vesicular anchor by interacting with the target membrane and holding the vesicular and target membranes in proximity.</text>
</comment>
<dbReference type="GO" id="GO:0012507">
    <property type="term" value="C:ER to Golgi transport vesicle membrane"/>
    <property type="evidence" value="ECO:0007669"/>
    <property type="project" value="TreeGrafter"/>
</dbReference>
<dbReference type="InterPro" id="IPR000225">
    <property type="entry name" value="Armadillo"/>
</dbReference>
<feature type="domain" description="Uso1/p115-like vesicle tethering protein C-terminal" evidence="23">
    <location>
        <begin position="830"/>
        <end position="943"/>
    </location>
</feature>
<evidence type="ECO:0000256" key="3">
    <source>
        <dbReference type="ARBA" id="ARBA00006960"/>
    </source>
</evidence>
<dbReference type="InterPro" id="IPR006955">
    <property type="entry name" value="Uso1_p115_C"/>
</dbReference>
<dbReference type="GO" id="GO:0006886">
    <property type="term" value="P:intracellular protein transport"/>
    <property type="evidence" value="ECO:0007669"/>
    <property type="project" value="InterPro"/>
</dbReference>
<evidence type="ECO:0000256" key="21">
    <source>
        <dbReference type="SAM" id="MobiDB-lite"/>
    </source>
</evidence>
<evidence type="ECO:0000313" key="24">
    <source>
        <dbReference type="EMBL" id="CAL1601109.1"/>
    </source>
</evidence>
<dbReference type="InterPro" id="IPR016024">
    <property type="entry name" value="ARM-type_fold"/>
</dbReference>
<dbReference type="GO" id="GO:0000139">
    <property type="term" value="C:Golgi membrane"/>
    <property type="evidence" value="ECO:0007669"/>
    <property type="project" value="UniProtKB-SubCell"/>
</dbReference>
<evidence type="ECO:0000256" key="12">
    <source>
        <dbReference type="ARBA" id="ARBA00023034"/>
    </source>
</evidence>
<dbReference type="Pfam" id="PF04871">
    <property type="entry name" value="Uso1_p115_C"/>
    <property type="match status" value="1"/>
</dbReference>
<keyword evidence="13 20" id="KW-0175">Coiled coil</keyword>
<dbReference type="FunFam" id="1.25.10.10:FF:000054">
    <property type="entry name" value="General vesicular transport factor p115"/>
    <property type="match status" value="1"/>
</dbReference>
<keyword evidence="12" id="KW-0333">Golgi apparatus</keyword>
<evidence type="ECO:0000256" key="7">
    <source>
        <dbReference type="ARBA" id="ARBA00022553"/>
    </source>
</evidence>
<feature type="region of interest" description="Disordered" evidence="21">
    <location>
        <begin position="711"/>
        <end position="730"/>
    </location>
</feature>
<keyword evidence="5" id="KW-0813">Transport</keyword>
<dbReference type="InterPro" id="IPR011989">
    <property type="entry name" value="ARM-like"/>
</dbReference>
<evidence type="ECO:0000256" key="17">
    <source>
        <dbReference type="ARBA" id="ARBA00080851"/>
    </source>
</evidence>
<dbReference type="GO" id="GO:0006888">
    <property type="term" value="P:endoplasmic reticulum to Golgi vesicle-mediated transport"/>
    <property type="evidence" value="ECO:0007669"/>
    <property type="project" value="TreeGrafter"/>
</dbReference>
<keyword evidence="8" id="KW-0677">Repeat</keyword>
<dbReference type="AlphaFoldDB" id="A0AAV2LGH5"/>
<evidence type="ECO:0000313" key="25">
    <source>
        <dbReference type="Proteomes" id="UP001497482"/>
    </source>
</evidence>
<comment type="similarity">
    <text evidence="3">Belongs to the VDP/USO1/EDE1 family.</text>
</comment>
<protein>
    <recommendedName>
        <fullName evidence="4">General vesicular transport factor p115</fullName>
    </recommendedName>
    <alternativeName>
        <fullName evidence="16">Protein USO1 homolog</fullName>
    </alternativeName>
    <alternativeName>
        <fullName evidence="17">Transcytosis-associated protein</fullName>
    </alternativeName>
    <alternativeName>
        <fullName evidence="18">Vesicle-docking protein</fullName>
    </alternativeName>
</protein>
<dbReference type="Gene3D" id="1.25.10.10">
    <property type="entry name" value="Leucine-rich Repeat Variant"/>
    <property type="match status" value="1"/>
</dbReference>
<feature type="region of interest" description="Disordered" evidence="21">
    <location>
        <begin position="1"/>
        <end position="20"/>
    </location>
</feature>
<evidence type="ECO:0000256" key="6">
    <source>
        <dbReference type="ARBA" id="ARBA00022490"/>
    </source>
</evidence>
<sequence>MNFFRGVMGGQTAGPQPSGAETIQKLCDRVASSTLLEDRRDAVRALKSLSKKYRMEVGTQAMDHLINILQTDRSDSEIVGYALDTLYNLICNDEEEEQDESEDENAQKQADDLGAQFTEKFIEDPEHLALLLSLLEEFDFHVRWPGVKLLTALLKNQGPQVQGVILVSPMGVSRLMDLLADSREIIRNDGLLLLQQLTKSNAAIQKIVAFENAFERLLDIITDEGSSDGGIVVEDCLLLLLNLLKNNSSNQNFFKEGSYIQRMRPWFEVGDDNAGWSAQKVTNLHLMLQLVRVLVSPVNSPGATASCQKAMFTCGLLQQLCTILMATGVPADILTETINTVSEVIRGSQVNQDYFASVNAPSNPPRPAIVVLLMSMVNERQPFVLRCAVLYCFQCFLYKNQKGQGEIVSTLLPSTIDANSISAGQLLCGGLFSADSLSNWCAAVALAHALQENLTQKEQLLRVQLATSLGKPPVSLLQQCTNILSQGSKVQTRVGLLMLLCTWISNCPIAVTHFLHNQENVPFLTAQISENLGEDERLVQGLCALLLGICIYYNDNSLENYTKEKLKQLIEKRIGKENFVEKLGFITKHELYSRAGQKPQPVFPSPEQMLFDHEFTKLVKDLEGMITKAVHKSSEEEKKEEEVKKTLEQHDNIVTQYKELIREQDAEIQKLKEQVASVSMQNEQLQTSNTQQLSQIQQHKDQYNILKLKLGKDNPSQSSSSGDLSQVNGVQTEELTQLRDEVEELSKQNALLRTQLSDKDSLINTLRSESGASDNSELLKELEALRSRVQAQSTEINQLQTERHELQRRVEVSTTSQGVPSGESTVDNTKVTELEKRLAAQISETERLKGDLKSTIECRSDLEQQLASATSTVAILQTEKSKLQTEVQESKKEQDDLLMLLADQDQKINSLRQKLKDLGETVEDEDDLDAREQTDDDEEDDDEEED</sequence>
<dbReference type="Proteomes" id="UP001497482">
    <property type="component" value="Chromosome 3"/>
</dbReference>
<keyword evidence="10" id="KW-0653">Protein transport</keyword>
<evidence type="ECO:0000256" key="8">
    <source>
        <dbReference type="ARBA" id="ARBA00022737"/>
    </source>
</evidence>
<evidence type="ECO:0000256" key="5">
    <source>
        <dbReference type="ARBA" id="ARBA00022448"/>
    </source>
</evidence>
<keyword evidence="7" id="KW-0597">Phosphoprotein</keyword>
<gene>
    <name evidence="24" type="ORF">KC01_LOCUS29136</name>
</gene>
<evidence type="ECO:0000259" key="23">
    <source>
        <dbReference type="Pfam" id="PF04871"/>
    </source>
</evidence>
<name>A0AAV2LGH5_KNICA</name>
<feature type="repeat" description="ARM" evidence="19">
    <location>
        <begin position="60"/>
        <end position="97"/>
    </location>
</feature>
<evidence type="ECO:0000256" key="13">
    <source>
        <dbReference type="ARBA" id="ARBA00023054"/>
    </source>
</evidence>
<evidence type="ECO:0000256" key="1">
    <source>
        <dbReference type="ARBA" id="ARBA00004395"/>
    </source>
</evidence>
<dbReference type="PANTHER" id="PTHR10013:SF0">
    <property type="entry name" value="GENERAL VESICULAR TRANSPORT FACTOR P115"/>
    <property type="match status" value="1"/>
</dbReference>
<dbReference type="EMBL" id="OZ035825">
    <property type="protein sequence ID" value="CAL1601109.1"/>
    <property type="molecule type" value="Genomic_DNA"/>
</dbReference>
<proteinExistence type="inferred from homology"/>
<evidence type="ECO:0000256" key="4">
    <source>
        <dbReference type="ARBA" id="ARBA00018243"/>
    </source>
</evidence>
<feature type="region of interest" description="Disordered" evidence="21">
    <location>
        <begin position="916"/>
        <end position="946"/>
    </location>
</feature>
<dbReference type="InterPro" id="IPR041209">
    <property type="entry name" value="P115_Arm_rpt"/>
</dbReference>
<evidence type="ECO:0000256" key="2">
    <source>
        <dbReference type="ARBA" id="ARBA00004514"/>
    </source>
</evidence>
<evidence type="ECO:0000259" key="22">
    <source>
        <dbReference type="Pfam" id="PF04869"/>
    </source>
</evidence>
<comment type="subcellular location">
    <subcellularLocation>
        <location evidence="2">Cytoplasm</location>
        <location evidence="2">Cytosol</location>
    </subcellularLocation>
    <subcellularLocation>
        <location evidence="1">Golgi apparatus membrane</location>
        <topology evidence="1">Peripheral membrane protein</topology>
    </subcellularLocation>
</comment>
<evidence type="ECO:0000256" key="14">
    <source>
        <dbReference type="ARBA" id="ARBA00023136"/>
    </source>
</evidence>
<keyword evidence="9" id="KW-0931">ER-Golgi transport</keyword>
<dbReference type="GO" id="GO:0048280">
    <property type="term" value="P:vesicle fusion with Golgi apparatus"/>
    <property type="evidence" value="ECO:0007669"/>
    <property type="project" value="InterPro"/>
</dbReference>